<dbReference type="RefSeq" id="WP_326508935.1">
    <property type="nucleotide sequence ID" value="NZ_JAWIIV010000027.1"/>
</dbReference>
<keyword evidence="1 4" id="KW-0349">Heme</keyword>
<evidence type="ECO:0000256" key="3">
    <source>
        <dbReference type="ARBA" id="ARBA00023004"/>
    </source>
</evidence>
<dbReference type="InterPro" id="IPR051459">
    <property type="entry name" value="Cytochrome_c-type_DH"/>
</dbReference>
<dbReference type="SUPFAM" id="SSF46626">
    <property type="entry name" value="Cytochrome c"/>
    <property type="match status" value="1"/>
</dbReference>
<name>A0ABU6JG52_9BURK</name>
<dbReference type="Proteomes" id="UP001352263">
    <property type="component" value="Unassembled WGS sequence"/>
</dbReference>
<dbReference type="InterPro" id="IPR036909">
    <property type="entry name" value="Cyt_c-like_dom_sf"/>
</dbReference>
<feature type="signal peptide" evidence="5">
    <location>
        <begin position="1"/>
        <end position="22"/>
    </location>
</feature>
<dbReference type="Pfam" id="PF00034">
    <property type="entry name" value="Cytochrom_C"/>
    <property type="match status" value="1"/>
</dbReference>
<dbReference type="EMBL" id="JAWIIV010000027">
    <property type="protein sequence ID" value="MEC4722260.1"/>
    <property type="molecule type" value="Genomic_DNA"/>
</dbReference>
<keyword evidence="8" id="KW-1185">Reference proteome</keyword>
<dbReference type="PROSITE" id="PS51007">
    <property type="entry name" value="CYTC"/>
    <property type="match status" value="1"/>
</dbReference>
<dbReference type="PANTHER" id="PTHR35008">
    <property type="entry name" value="BLL4482 PROTEIN-RELATED"/>
    <property type="match status" value="1"/>
</dbReference>
<evidence type="ECO:0000313" key="8">
    <source>
        <dbReference type="Proteomes" id="UP001352263"/>
    </source>
</evidence>
<keyword evidence="3 4" id="KW-0408">Iron</keyword>
<evidence type="ECO:0000256" key="2">
    <source>
        <dbReference type="ARBA" id="ARBA00022723"/>
    </source>
</evidence>
<sequence length="151" mass="17357">MTCLRYLAMLFLICTTPLHAGAAQKDKLNNQDVQRGRHVYQQHCAACHGERGEGQPNWQTRNELGELPAPPHDASGHTWKHADGMLYKTIRNGWRDPFNKTPRLTMPAYADVLDPGEIRAVITYLKTLWTPEQRRIQRDESRKTPFPPDAR</sequence>
<keyword evidence="5" id="KW-0732">Signal</keyword>
<evidence type="ECO:0000313" key="7">
    <source>
        <dbReference type="EMBL" id="MEC4722260.1"/>
    </source>
</evidence>
<dbReference type="InterPro" id="IPR009056">
    <property type="entry name" value="Cyt_c-like_dom"/>
</dbReference>
<reference evidence="7 8" key="1">
    <citation type="submission" date="2023-10" db="EMBL/GenBank/DDBJ databases">
        <title>Noviherbaspirillum sp. CPCC 100848 genome assembly.</title>
        <authorList>
            <person name="Li X.Y."/>
            <person name="Fang X.M."/>
        </authorList>
    </citation>
    <scope>NUCLEOTIDE SEQUENCE [LARGE SCALE GENOMIC DNA]</scope>
    <source>
        <strain evidence="7 8">CPCC 100848</strain>
    </source>
</reference>
<organism evidence="7 8">
    <name type="scientific">Noviherbaspirillum album</name>
    <dbReference type="NCBI Taxonomy" id="3080276"/>
    <lineage>
        <taxon>Bacteria</taxon>
        <taxon>Pseudomonadati</taxon>
        <taxon>Pseudomonadota</taxon>
        <taxon>Betaproteobacteria</taxon>
        <taxon>Burkholderiales</taxon>
        <taxon>Oxalobacteraceae</taxon>
        <taxon>Noviherbaspirillum</taxon>
    </lineage>
</organism>
<dbReference type="PANTHER" id="PTHR35008:SF4">
    <property type="entry name" value="BLL4482 PROTEIN"/>
    <property type="match status" value="1"/>
</dbReference>
<evidence type="ECO:0000256" key="1">
    <source>
        <dbReference type="ARBA" id="ARBA00022617"/>
    </source>
</evidence>
<accession>A0ABU6JG52</accession>
<dbReference type="Gene3D" id="1.10.760.10">
    <property type="entry name" value="Cytochrome c-like domain"/>
    <property type="match status" value="1"/>
</dbReference>
<gene>
    <name evidence="7" type="ORF">RY831_24150</name>
</gene>
<evidence type="ECO:0000256" key="5">
    <source>
        <dbReference type="SAM" id="SignalP"/>
    </source>
</evidence>
<comment type="caution">
    <text evidence="7">The sequence shown here is derived from an EMBL/GenBank/DDBJ whole genome shotgun (WGS) entry which is preliminary data.</text>
</comment>
<protein>
    <submittedName>
        <fullName evidence="7">Cytochrome c</fullName>
    </submittedName>
</protein>
<keyword evidence="2 4" id="KW-0479">Metal-binding</keyword>
<feature type="chain" id="PRO_5047377151" evidence="5">
    <location>
        <begin position="23"/>
        <end position="151"/>
    </location>
</feature>
<proteinExistence type="predicted"/>
<feature type="domain" description="Cytochrome c" evidence="6">
    <location>
        <begin position="31"/>
        <end position="129"/>
    </location>
</feature>
<evidence type="ECO:0000256" key="4">
    <source>
        <dbReference type="PROSITE-ProRule" id="PRU00433"/>
    </source>
</evidence>
<evidence type="ECO:0000259" key="6">
    <source>
        <dbReference type="PROSITE" id="PS51007"/>
    </source>
</evidence>